<dbReference type="RefSeq" id="WP_369330491.1">
    <property type="nucleotide sequence ID" value="NZ_JAULBC010000005.1"/>
</dbReference>
<sequence>MPNTKTDKLGFSTENPDTQRNIAAKGPSQGVGKADSHHAVGHPYDEDLQTQITAKSKNKKQNMKKK</sequence>
<keyword evidence="3" id="KW-1185">Reference proteome</keyword>
<feature type="compositionally biased region" description="Basic residues" evidence="1">
    <location>
        <begin position="56"/>
        <end position="66"/>
    </location>
</feature>
<proteinExistence type="predicted"/>
<feature type="compositionally biased region" description="Polar residues" evidence="1">
    <location>
        <begin position="12"/>
        <end position="21"/>
    </location>
</feature>
<accession>A0ABV3ZGZ9</accession>
<comment type="caution">
    <text evidence="2">The sequence shown here is derived from an EMBL/GenBank/DDBJ whole genome shotgun (WGS) entry which is preliminary data.</text>
</comment>
<evidence type="ECO:0000313" key="2">
    <source>
        <dbReference type="EMBL" id="MEX6689083.1"/>
    </source>
</evidence>
<protein>
    <submittedName>
        <fullName evidence="2">Uncharacterized protein</fullName>
    </submittedName>
</protein>
<organism evidence="2 3">
    <name type="scientific">Danxiaibacter flavus</name>
    <dbReference type="NCBI Taxonomy" id="3049108"/>
    <lineage>
        <taxon>Bacteria</taxon>
        <taxon>Pseudomonadati</taxon>
        <taxon>Bacteroidota</taxon>
        <taxon>Chitinophagia</taxon>
        <taxon>Chitinophagales</taxon>
        <taxon>Chitinophagaceae</taxon>
        <taxon>Danxiaibacter</taxon>
    </lineage>
</organism>
<reference evidence="2 3" key="1">
    <citation type="submission" date="2023-07" db="EMBL/GenBank/DDBJ databases">
        <authorList>
            <person name="Lian W.-H."/>
        </authorList>
    </citation>
    <scope>NUCLEOTIDE SEQUENCE [LARGE SCALE GENOMIC DNA]</scope>
    <source>
        <strain evidence="2 3">SYSU DXS3180</strain>
    </source>
</reference>
<evidence type="ECO:0000256" key="1">
    <source>
        <dbReference type="SAM" id="MobiDB-lite"/>
    </source>
</evidence>
<name>A0ABV3ZGZ9_9BACT</name>
<evidence type="ECO:0000313" key="3">
    <source>
        <dbReference type="Proteomes" id="UP001560573"/>
    </source>
</evidence>
<dbReference type="Proteomes" id="UP001560573">
    <property type="component" value="Unassembled WGS sequence"/>
</dbReference>
<dbReference type="EMBL" id="JAULBC010000005">
    <property type="protein sequence ID" value="MEX6689083.1"/>
    <property type="molecule type" value="Genomic_DNA"/>
</dbReference>
<gene>
    <name evidence="2" type="ORF">QTN47_16360</name>
</gene>
<feature type="region of interest" description="Disordered" evidence="1">
    <location>
        <begin position="1"/>
        <end position="66"/>
    </location>
</feature>